<dbReference type="GO" id="GO:0046872">
    <property type="term" value="F:metal ion binding"/>
    <property type="evidence" value="ECO:0007669"/>
    <property type="project" value="UniProtKB-KW"/>
</dbReference>
<gene>
    <name evidence="7" type="ORF">ECRASSUSDP1_LOCUS24611</name>
</gene>
<comment type="caution">
    <text evidence="7">The sequence shown here is derived from an EMBL/GenBank/DDBJ whole genome shotgun (WGS) entry which is preliminary data.</text>
</comment>
<evidence type="ECO:0000313" key="7">
    <source>
        <dbReference type="EMBL" id="CAI2383120.1"/>
    </source>
</evidence>
<evidence type="ECO:0000256" key="3">
    <source>
        <dbReference type="ARBA" id="ARBA00023004"/>
    </source>
</evidence>
<evidence type="ECO:0000313" key="8">
    <source>
        <dbReference type="Proteomes" id="UP001295684"/>
    </source>
</evidence>
<evidence type="ECO:0000256" key="2">
    <source>
        <dbReference type="ARBA" id="ARBA00022723"/>
    </source>
</evidence>
<name>A0AAD2D884_EUPCR</name>
<dbReference type="PANTHER" id="PTHR46491:SF3">
    <property type="entry name" value="CDGSH IRON-SULFUR DOMAIN-CONTAINING PROTEIN 3, MITOCHONDRIAL"/>
    <property type="match status" value="1"/>
</dbReference>
<dbReference type="EMBL" id="CAMPGE010025358">
    <property type="protein sequence ID" value="CAI2383120.1"/>
    <property type="molecule type" value="Genomic_DNA"/>
</dbReference>
<dbReference type="Gene3D" id="3.40.5.90">
    <property type="entry name" value="CDGSH iron-sulfur domain, mitoNEET-type"/>
    <property type="match status" value="1"/>
</dbReference>
<dbReference type="GO" id="GO:0051537">
    <property type="term" value="F:2 iron, 2 sulfur cluster binding"/>
    <property type="evidence" value="ECO:0007669"/>
    <property type="project" value="UniProtKB-KW"/>
</dbReference>
<organism evidence="7 8">
    <name type="scientific">Euplotes crassus</name>
    <dbReference type="NCBI Taxonomy" id="5936"/>
    <lineage>
        <taxon>Eukaryota</taxon>
        <taxon>Sar</taxon>
        <taxon>Alveolata</taxon>
        <taxon>Ciliophora</taxon>
        <taxon>Intramacronucleata</taxon>
        <taxon>Spirotrichea</taxon>
        <taxon>Hypotrichia</taxon>
        <taxon>Euplotida</taxon>
        <taxon>Euplotidae</taxon>
        <taxon>Moneuplotes</taxon>
    </lineage>
</organism>
<evidence type="ECO:0000259" key="6">
    <source>
        <dbReference type="SMART" id="SM00704"/>
    </source>
</evidence>
<dbReference type="InterPro" id="IPR018967">
    <property type="entry name" value="FeS-contain_CDGSH-typ"/>
</dbReference>
<dbReference type="InterPro" id="IPR042216">
    <property type="entry name" value="MitoNEET_CISD"/>
</dbReference>
<keyword evidence="4" id="KW-0411">Iron-sulfur</keyword>
<accession>A0AAD2D884</accession>
<dbReference type="GO" id="GO:0005739">
    <property type="term" value="C:mitochondrion"/>
    <property type="evidence" value="ECO:0007669"/>
    <property type="project" value="TreeGrafter"/>
</dbReference>
<dbReference type="InterPro" id="IPR052950">
    <property type="entry name" value="CISD"/>
</dbReference>
<evidence type="ECO:0000256" key="1">
    <source>
        <dbReference type="ARBA" id="ARBA00022714"/>
    </source>
</evidence>
<keyword evidence="1" id="KW-0001">2Fe-2S</keyword>
<protein>
    <recommendedName>
        <fullName evidence="6">Iron-binding zinc finger CDGSH type domain-containing protein</fullName>
    </recommendedName>
</protein>
<keyword evidence="8" id="KW-1185">Reference proteome</keyword>
<evidence type="ECO:0000256" key="5">
    <source>
        <dbReference type="ARBA" id="ARBA00034078"/>
    </source>
</evidence>
<proteinExistence type="predicted"/>
<keyword evidence="3" id="KW-0408">Iron</keyword>
<comment type="cofactor">
    <cofactor evidence="5">
        <name>[2Fe-2S] cluster</name>
        <dbReference type="ChEBI" id="CHEBI:190135"/>
    </cofactor>
</comment>
<evidence type="ECO:0000256" key="4">
    <source>
        <dbReference type="ARBA" id="ARBA00023014"/>
    </source>
</evidence>
<reference evidence="7" key="1">
    <citation type="submission" date="2023-07" db="EMBL/GenBank/DDBJ databases">
        <authorList>
            <consortium name="AG Swart"/>
            <person name="Singh M."/>
            <person name="Singh A."/>
            <person name="Seah K."/>
            <person name="Emmerich C."/>
        </authorList>
    </citation>
    <scope>NUCLEOTIDE SEQUENCE</scope>
    <source>
        <strain evidence="7">DP1</strain>
    </source>
</reference>
<sequence length="131" mass="15234">MEKTEETKEEYNLNRDLDRTDLDEIAQKIEEEQDFVESRVDMEEKASEKPTVGATCPFRVCLKKGKTYYYCTCGKSTKNPFCDGVSHKDTEFKPLKVECKVQAKYRNWCGCKRNNSRAGAMCDGNHIRIDW</sequence>
<dbReference type="Proteomes" id="UP001295684">
    <property type="component" value="Unassembled WGS sequence"/>
</dbReference>
<dbReference type="AlphaFoldDB" id="A0AAD2D884"/>
<dbReference type="PANTHER" id="PTHR46491">
    <property type="entry name" value="CDGSH IRON SULFUR DOMAIN PROTEIN HOMOLOG"/>
    <property type="match status" value="1"/>
</dbReference>
<dbReference type="SMART" id="SM00704">
    <property type="entry name" value="ZnF_CDGSH"/>
    <property type="match status" value="1"/>
</dbReference>
<keyword evidence="2" id="KW-0479">Metal-binding</keyword>
<feature type="domain" description="Iron-binding zinc finger CDGSH type" evidence="6">
    <location>
        <begin position="55"/>
        <end position="93"/>
    </location>
</feature>